<proteinExistence type="predicted"/>
<sequence>MLRERTEQIRQQVHEMATEWWSQRSEATQLLPGYVWRAVRNYLRGGSRQAAALAYYAIFSVFPLVLLLAVGVGSLVGPAVAQDQIASGLQLFLPETTVIEIQDTIGAAVNQSTEFSLIALAGLVWSATGLFSNITLALDTIFAVPAIRSLWRMRLLAVLMGLTLVTLVLASFITSGVLRLLQTPALELNVWLTIGIWFLPLGLDLVIFALLFRYVPARHVHWDAVWPAAVFGAVGWEVAKQSFEWYLGNLNNFNLIYGGIATGIVLLFWAFLIASIFLFSAELCARLNEWLIDLREREAQRRMEEQPMVTLHGHRRTHFLDS</sequence>
<dbReference type="EMBL" id="CP062983">
    <property type="protein sequence ID" value="QPC80557.1"/>
    <property type="molecule type" value="Genomic_DNA"/>
</dbReference>
<gene>
    <name evidence="7" type="ORF">G4Y79_12620</name>
</gene>
<dbReference type="GO" id="GO:0005886">
    <property type="term" value="C:plasma membrane"/>
    <property type="evidence" value="ECO:0007669"/>
    <property type="project" value="UniProtKB-SubCell"/>
</dbReference>
<dbReference type="PANTHER" id="PTHR30213:SF0">
    <property type="entry name" value="UPF0761 MEMBRANE PROTEIN YIHY"/>
    <property type="match status" value="1"/>
</dbReference>
<feature type="transmembrane region" description="Helical" evidence="6">
    <location>
        <begin position="117"/>
        <end position="144"/>
    </location>
</feature>
<dbReference type="InterPro" id="IPR017039">
    <property type="entry name" value="Virul_fac_BrkB"/>
</dbReference>
<evidence type="ECO:0000256" key="6">
    <source>
        <dbReference type="SAM" id="Phobius"/>
    </source>
</evidence>
<evidence type="ECO:0000256" key="5">
    <source>
        <dbReference type="ARBA" id="ARBA00023136"/>
    </source>
</evidence>
<dbReference type="Pfam" id="PF03631">
    <property type="entry name" value="Virul_fac_BrkB"/>
    <property type="match status" value="1"/>
</dbReference>
<keyword evidence="3 6" id="KW-0812">Transmembrane</keyword>
<evidence type="ECO:0000256" key="3">
    <source>
        <dbReference type="ARBA" id="ARBA00022692"/>
    </source>
</evidence>
<dbReference type="KEGG" id="pmet:G4Y79_12620"/>
<evidence type="ECO:0000313" key="8">
    <source>
        <dbReference type="Proteomes" id="UP000594468"/>
    </source>
</evidence>
<dbReference type="PANTHER" id="PTHR30213">
    <property type="entry name" value="INNER MEMBRANE PROTEIN YHJD"/>
    <property type="match status" value="1"/>
</dbReference>
<dbReference type="AlphaFoldDB" id="A0A7S8E565"/>
<dbReference type="RefSeq" id="WP_195168632.1">
    <property type="nucleotide sequence ID" value="NZ_CP062983.1"/>
</dbReference>
<keyword evidence="8" id="KW-1185">Reference proteome</keyword>
<accession>A0A7S8E565</accession>
<keyword evidence="4 6" id="KW-1133">Transmembrane helix</keyword>
<organism evidence="7 8">
    <name type="scientific">Phototrophicus methaneseepsis</name>
    <dbReference type="NCBI Taxonomy" id="2710758"/>
    <lineage>
        <taxon>Bacteria</taxon>
        <taxon>Bacillati</taxon>
        <taxon>Chloroflexota</taxon>
        <taxon>Candidatus Thermofontia</taxon>
        <taxon>Phototrophicales</taxon>
        <taxon>Phototrophicaceae</taxon>
        <taxon>Phototrophicus</taxon>
    </lineage>
</organism>
<evidence type="ECO:0000256" key="1">
    <source>
        <dbReference type="ARBA" id="ARBA00004651"/>
    </source>
</evidence>
<reference evidence="7 8" key="1">
    <citation type="submission" date="2020-02" db="EMBL/GenBank/DDBJ databases">
        <authorList>
            <person name="Zheng R.K."/>
            <person name="Sun C.M."/>
        </authorList>
    </citation>
    <scope>NUCLEOTIDE SEQUENCE [LARGE SCALE GENOMIC DNA]</scope>
    <source>
        <strain evidence="8">rifampicinis</strain>
    </source>
</reference>
<evidence type="ECO:0000256" key="2">
    <source>
        <dbReference type="ARBA" id="ARBA00022475"/>
    </source>
</evidence>
<feature type="transmembrane region" description="Helical" evidence="6">
    <location>
        <begin position="255"/>
        <end position="279"/>
    </location>
</feature>
<comment type="subcellular location">
    <subcellularLocation>
        <location evidence="1">Cell membrane</location>
        <topology evidence="1">Multi-pass membrane protein</topology>
    </subcellularLocation>
</comment>
<name>A0A7S8E565_9CHLR</name>
<evidence type="ECO:0000256" key="4">
    <source>
        <dbReference type="ARBA" id="ARBA00022989"/>
    </source>
</evidence>
<dbReference type="Proteomes" id="UP000594468">
    <property type="component" value="Chromosome"/>
</dbReference>
<dbReference type="NCBIfam" id="TIGR00765">
    <property type="entry name" value="yihY_not_rbn"/>
    <property type="match status" value="1"/>
</dbReference>
<keyword evidence="5 6" id="KW-0472">Membrane</keyword>
<keyword evidence="2" id="KW-1003">Cell membrane</keyword>
<feature type="transmembrane region" description="Helical" evidence="6">
    <location>
        <begin position="156"/>
        <end position="178"/>
    </location>
</feature>
<protein>
    <submittedName>
        <fullName evidence="7">YihY/virulence factor BrkB family protein</fullName>
    </submittedName>
</protein>
<evidence type="ECO:0000313" key="7">
    <source>
        <dbReference type="EMBL" id="QPC80557.1"/>
    </source>
</evidence>
<feature type="transmembrane region" description="Helical" evidence="6">
    <location>
        <begin position="53"/>
        <end position="76"/>
    </location>
</feature>
<feature type="transmembrane region" description="Helical" evidence="6">
    <location>
        <begin position="224"/>
        <end position="243"/>
    </location>
</feature>
<feature type="transmembrane region" description="Helical" evidence="6">
    <location>
        <begin position="190"/>
        <end position="212"/>
    </location>
</feature>